<sequence>MAKFLFAVLLASSMVAISSAQSERTQRFRDMQCQLEVQQMPLDAQLLDRQLSGLRVVVPSWMRPWQPRAECCQQLQDVSPECRCSAIRHMVRSYEQSLPPLEGGCGGDPGGQQQGGYFGGEQCRQQGGYCGETEQQLAGGCCSKREQWQPKQNRGYIGFPPRTRTGQQTTREKLTKLRQYARELPAMCRIEPQKCSIFAACQY</sequence>
<dbReference type="Pfam" id="PF00234">
    <property type="entry name" value="Tryp_alpha_amyl"/>
    <property type="match status" value="1"/>
</dbReference>
<organism evidence="5">
    <name type="scientific">Eleusine coracana subsp. coracana</name>
    <dbReference type="NCBI Taxonomy" id="191504"/>
    <lineage>
        <taxon>Eukaryota</taxon>
        <taxon>Viridiplantae</taxon>
        <taxon>Streptophyta</taxon>
        <taxon>Embryophyta</taxon>
        <taxon>Tracheophyta</taxon>
        <taxon>Spermatophyta</taxon>
        <taxon>Magnoliopsida</taxon>
        <taxon>Liliopsida</taxon>
        <taxon>Poales</taxon>
        <taxon>Poaceae</taxon>
        <taxon>PACMAD clade</taxon>
        <taxon>Chloridoideae</taxon>
        <taxon>Cynodonteae</taxon>
        <taxon>Eleusininae</taxon>
        <taxon>Eleusine</taxon>
    </lineage>
</organism>
<dbReference type="PANTHER" id="PTHR34481:SF9">
    <property type="entry name" value="19 KDA GLOBULIN"/>
    <property type="match status" value="1"/>
</dbReference>
<dbReference type="Gene3D" id="1.10.110.10">
    <property type="entry name" value="Plant lipid-transfer and hydrophobic proteins"/>
    <property type="match status" value="1"/>
</dbReference>
<evidence type="ECO:0000259" key="4">
    <source>
        <dbReference type="SMART" id="SM00499"/>
    </source>
</evidence>
<dbReference type="SMART" id="SM00499">
    <property type="entry name" value="AAI"/>
    <property type="match status" value="1"/>
</dbReference>
<dbReference type="EMBL" id="MN170813">
    <property type="protein sequence ID" value="QIN53270.1"/>
    <property type="molecule type" value="mRNA"/>
</dbReference>
<evidence type="ECO:0000256" key="2">
    <source>
        <dbReference type="ARBA" id="ARBA00022525"/>
    </source>
</evidence>
<evidence type="ECO:0000256" key="3">
    <source>
        <dbReference type="SAM" id="SignalP"/>
    </source>
</evidence>
<dbReference type="InterPro" id="IPR036312">
    <property type="entry name" value="Bifun_inhib/LTP/seed_sf"/>
</dbReference>
<feature type="signal peptide" evidence="3">
    <location>
        <begin position="1"/>
        <end position="20"/>
    </location>
</feature>
<feature type="chain" id="PRO_5026077156" evidence="3">
    <location>
        <begin position="21"/>
        <end position="203"/>
    </location>
</feature>
<dbReference type="GO" id="GO:0005576">
    <property type="term" value="C:extracellular region"/>
    <property type="evidence" value="ECO:0007669"/>
    <property type="project" value="UniProtKB-SubCell"/>
</dbReference>
<evidence type="ECO:0000256" key="1">
    <source>
        <dbReference type="ARBA" id="ARBA00004613"/>
    </source>
</evidence>
<keyword evidence="2" id="KW-0964">Secreted</keyword>
<dbReference type="PANTHER" id="PTHR34481">
    <property type="entry name" value="TRYPSIN/FACTOR XIIA INHIBITOR-RELATED"/>
    <property type="match status" value="1"/>
</dbReference>
<evidence type="ECO:0000313" key="5">
    <source>
        <dbReference type="EMBL" id="QIN53270.1"/>
    </source>
</evidence>
<reference evidence="5" key="1">
    <citation type="submission" date="2019-07" db="EMBL/GenBank/DDBJ databases">
        <authorList>
            <person name="Tiwari A."/>
            <person name="Gaur V.S."/>
            <person name="Sood S."/>
            <person name="Taj G."/>
            <person name="Pandey D."/>
            <person name="Jain P.A."/>
            <person name="Ramteke P.W."/>
            <person name="Kumar A."/>
        </authorList>
    </citation>
    <scope>NUCLEOTIDE SEQUENCE</scope>
</reference>
<proteinExistence type="evidence at transcript level"/>
<dbReference type="SUPFAM" id="SSF47699">
    <property type="entry name" value="Bifunctional inhibitor/lipid-transfer protein/seed storage 2S albumin"/>
    <property type="match status" value="1"/>
</dbReference>
<keyword evidence="3" id="KW-0732">Signal</keyword>
<dbReference type="InterPro" id="IPR016140">
    <property type="entry name" value="Bifunc_inhib/LTP/seed_store"/>
</dbReference>
<name>A0A6G8MUV4_ELECO</name>
<comment type="subcellular location">
    <subcellularLocation>
        <location evidence="1">Secreted</location>
    </subcellularLocation>
</comment>
<protein>
    <submittedName>
        <fullName evidence="5">19 kDa globulin</fullName>
    </submittedName>
</protein>
<accession>A0A6G8MUV4</accession>
<feature type="domain" description="Bifunctional inhibitor/plant lipid transfer protein/seed storage helical" evidence="4">
    <location>
        <begin position="33"/>
        <end position="195"/>
    </location>
</feature>
<dbReference type="AlphaFoldDB" id="A0A6G8MUV4"/>